<keyword evidence="4" id="KW-1185">Reference proteome</keyword>
<evidence type="ECO:0000313" key="4">
    <source>
        <dbReference type="Proteomes" id="UP000373149"/>
    </source>
</evidence>
<feature type="region of interest" description="Disordered" evidence="1">
    <location>
        <begin position="21"/>
        <end position="48"/>
    </location>
</feature>
<dbReference type="SUPFAM" id="SSF89372">
    <property type="entry name" value="Fucose-specific lectin"/>
    <property type="match status" value="1"/>
</dbReference>
<gene>
    <name evidence="3" type="ORF">FPZ41_24875</name>
</gene>
<comment type="caution">
    <text evidence="3">The sequence shown here is derived from an EMBL/GenBank/DDBJ whole genome shotgun (WGS) entry which is preliminary data.</text>
</comment>
<dbReference type="PROSITE" id="PS51257">
    <property type="entry name" value="PROKAR_LIPOPROTEIN"/>
    <property type="match status" value="1"/>
</dbReference>
<dbReference type="AlphaFoldDB" id="A0A5N8WW46"/>
<evidence type="ECO:0000256" key="1">
    <source>
        <dbReference type="SAM" id="MobiDB-lite"/>
    </source>
</evidence>
<sequence length="402" mass="43770">MMRRTAALLVVLALAVAGCGGQDESGSDDGAGSSKRSPGAEGSGEPGLSWSYDRILDGSAALGDMAVVSEDDIWAYGSRRRADGTGDPFLLRYDGEDWREQPMPEAIGTEVQEAALTAVGSGEVWLTDATAGSTGETRIVRWDGTRWSPLEPAPSERVEDIKAFGPDDVWVLTGEGRVQHWDGTRWTVMRVPADGLASLDGNTTDDLWAVGYRDTRTTDGPGESEYTQPVAVHWDGRTWSRAETPEYHFPEPVPPEPGAWLDTVVALAEDDMRAYGTHSFNHGEVEDEPDDEAIRLRWDGGRWAEQPQAPGRCAERIPVLSDDANGLFLHGNWYLTADGTCQKITRSRLPNKDGVRSTSRQSLWLKELARLPGTDEVIGVGHVQVNQSGNPMSKAVVVSLNR</sequence>
<feature type="signal peptide" evidence="2">
    <location>
        <begin position="1"/>
        <end position="21"/>
    </location>
</feature>
<keyword evidence="2" id="KW-0732">Signal</keyword>
<accession>A0A5N8WW46</accession>
<feature type="chain" id="PRO_5038501572" evidence="2">
    <location>
        <begin position="22"/>
        <end position="402"/>
    </location>
</feature>
<protein>
    <submittedName>
        <fullName evidence="3">Uncharacterized protein</fullName>
    </submittedName>
</protein>
<feature type="compositionally biased region" description="Low complexity" evidence="1">
    <location>
        <begin position="24"/>
        <end position="37"/>
    </location>
</feature>
<proteinExistence type="predicted"/>
<name>A0A5N8WW46_9ACTN</name>
<reference evidence="3 4" key="1">
    <citation type="submission" date="2019-09" db="EMBL/GenBank/DDBJ databases">
        <authorList>
            <person name="Duangmal K."/>
            <person name="Teo W.F.A."/>
            <person name="Lipun K."/>
        </authorList>
    </citation>
    <scope>NUCLEOTIDE SEQUENCE [LARGE SCALE GENOMIC DNA]</scope>
    <source>
        <strain evidence="3 4">K1PN6</strain>
    </source>
</reference>
<organism evidence="3 4">
    <name type="scientific">Streptomyces acidicola</name>
    <dbReference type="NCBI Taxonomy" id="2596892"/>
    <lineage>
        <taxon>Bacteria</taxon>
        <taxon>Bacillati</taxon>
        <taxon>Actinomycetota</taxon>
        <taxon>Actinomycetes</taxon>
        <taxon>Kitasatosporales</taxon>
        <taxon>Streptomycetaceae</taxon>
        <taxon>Streptomyces</taxon>
    </lineage>
</organism>
<dbReference type="EMBL" id="VMNX01000102">
    <property type="protein sequence ID" value="MPY51620.1"/>
    <property type="molecule type" value="Genomic_DNA"/>
</dbReference>
<evidence type="ECO:0000313" key="3">
    <source>
        <dbReference type="EMBL" id="MPY51620.1"/>
    </source>
</evidence>
<dbReference type="Proteomes" id="UP000373149">
    <property type="component" value="Unassembled WGS sequence"/>
</dbReference>
<dbReference type="RefSeq" id="WP_152865935.1">
    <property type="nucleotide sequence ID" value="NZ_VMNX01000102.1"/>
</dbReference>
<evidence type="ECO:0000256" key="2">
    <source>
        <dbReference type="SAM" id="SignalP"/>
    </source>
</evidence>